<dbReference type="GO" id="GO:0005886">
    <property type="term" value="C:plasma membrane"/>
    <property type="evidence" value="ECO:0007669"/>
    <property type="project" value="TreeGrafter"/>
</dbReference>
<dbReference type="VEuPathDB" id="VectorBase:SCAU001633"/>
<dbReference type="KEGG" id="scac:106094972"/>
<accession>A0A1I8NSJ0</accession>
<dbReference type="GO" id="GO:0007165">
    <property type="term" value="P:signal transduction"/>
    <property type="evidence" value="ECO:0007669"/>
    <property type="project" value="TreeGrafter"/>
</dbReference>
<comment type="subcellular location">
    <subcellularLocation>
        <location evidence="1">Membrane</location>
        <topology evidence="1">Multi-pass membrane protein</topology>
    </subcellularLocation>
</comment>
<sequence length="277" mass="31452">MIRTLLSYFLGFGIFSSILFLGFNMDKVMGPAQRRGFLCGDVSLRQPYVADTIGYMSLYMVGVAIPLAIIILNELMQHLWVRKQKNKAHNGFISQLFSVVKPFFYGFATERFLKSTTKFIVARLRPHFYTACQPITQDGVFCDDKTEENFFVLDYKCTEEVSDTTFTSFPSGHSSLSFYGLVYAAIYLEKFARRSREGECRFISAIYGPLVPVLQLLCLMLATSVAISRVFDFKHFWSDIFAGSLLGIVTAVMFSVQRKRDLFTDDMMGGTQEDSSC</sequence>
<dbReference type="InterPro" id="IPR043216">
    <property type="entry name" value="PAP-like"/>
</dbReference>
<evidence type="ECO:0000259" key="7">
    <source>
        <dbReference type="SMART" id="SM00014"/>
    </source>
</evidence>
<dbReference type="PANTHER" id="PTHR10165:SF197">
    <property type="entry name" value="FI04477P-RELATED"/>
    <property type="match status" value="1"/>
</dbReference>
<evidence type="ECO:0000256" key="1">
    <source>
        <dbReference type="ARBA" id="ARBA00004141"/>
    </source>
</evidence>
<evidence type="ECO:0000256" key="6">
    <source>
        <dbReference type="SAM" id="Phobius"/>
    </source>
</evidence>
<keyword evidence="9" id="KW-1185">Reference proteome</keyword>
<dbReference type="EnsemblMetazoa" id="SCAU001633-RA">
    <property type="protein sequence ID" value="SCAU001633-PA"/>
    <property type="gene ID" value="SCAU001633"/>
</dbReference>
<dbReference type="Pfam" id="PF01569">
    <property type="entry name" value="PAP2"/>
    <property type="match status" value="1"/>
</dbReference>
<feature type="transmembrane region" description="Helical" evidence="6">
    <location>
        <begin position="236"/>
        <end position="256"/>
    </location>
</feature>
<dbReference type="AlphaFoldDB" id="A0A1I8NSJ0"/>
<evidence type="ECO:0000313" key="9">
    <source>
        <dbReference type="Proteomes" id="UP000095300"/>
    </source>
</evidence>
<feature type="domain" description="Phosphatidic acid phosphatase type 2/haloperoxidase" evidence="7">
    <location>
        <begin position="100"/>
        <end position="255"/>
    </location>
</feature>
<dbReference type="PANTHER" id="PTHR10165">
    <property type="entry name" value="LIPID PHOSPHATE PHOSPHATASE"/>
    <property type="match status" value="1"/>
</dbReference>
<dbReference type="SUPFAM" id="SSF48317">
    <property type="entry name" value="Acid phosphatase/Vanadium-dependent haloperoxidase"/>
    <property type="match status" value="1"/>
</dbReference>
<gene>
    <name evidence="8" type="primary">106094972</name>
</gene>
<dbReference type="STRING" id="35570.A0A1I8NSJ0"/>
<dbReference type="SMART" id="SM00014">
    <property type="entry name" value="acidPPc"/>
    <property type="match status" value="1"/>
</dbReference>
<organism evidence="8 9">
    <name type="scientific">Stomoxys calcitrans</name>
    <name type="common">Stable fly</name>
    <name type="synonym">Conops calcitrans</name>
    <dbReference type="NCBI Taxonomy" id="35570"/>
    <lineage>
        <taxon>Eukaryota</taxon>
        <taxon>Metazoa</taxon>
        <taxon>Ecdysozoa</taxon>
        <taxon>Arthropoda</taxon>
        <taxon>Hexapoda</taxon>
        <taxon>Insecta</taxon>
        <taxon>Pterygota</taxon>
        <taxon>Neoptera</taxon>
        <taxon>Endopterygota</taxon>
        <taxon>Diptera</taxon>
        <taxon>Brachycera</taxon>
        <taxon>Muscomorpha</taxon>
        <taxon>Muscoidea</taxon>
        <taxon>Muscidae</taxon>
        <taxon>Stomoxys</taxon>
    </lineage>
</organism>
<feature type="transmembrane region" description="Helical" evidence="6">
    <location>
        <begin position="202"/>
        <end position="230"/>
    </location>
</feature>
<dbReference type="InterPro" id="IPR000326">
    <property type="entry name" value="PAP2/HPO"/>
</dbReference>
<comment type="similarity">
    <text evidence="2">Belongs to the PA-phosphatase related phosphoesterase family.</text>
</comment>
<keyword evidence="4 6" id="KW-1133">Transmembrane helix</keyword>
<dbReference type="GO" id="GO:0046839">
    <property type="term" value="P:phospholipid dephosphorylation"/>
    <property type="evidence" value="ECO:0007669"/>
    <property type="project" value="TreeGrafter"/>
</dbReference>
<name>A0A1I8NSJ0_STOCA</name>
<keyword evidence="5 6" id="KW-0472">Membrane</keyword>
<dbReference type="Gene3D" id="1.20.144.10">
    <property type="entry name" value="Phosphatidic acid phosphatase type 2/haloperoxidase"/>
    <property type="match status" value="1"/>
</dbReference>
<reference evidence="8" key="1">
    <citation type="submission" date="2020-05" db="UniProtKB">
        <authorList>
            <consortium name="EnsemblMetazoa"/>
        </authorList>
    </citation>
    <scope>IDENTIFICATION</scope>
    <source>
        <strain evidence="8">USDA</strain>
    </source>
</reference>
<evidence type="ECO:0000256" key="2">
    <source>
        <dbReference type="ARBA" id="ARBA00008816"/>
    </source>
</evidence>
<dbReference type="OrthoDB" id="8907274at2759"/>
<dbReference type="GO" id="GO:0008195">
    <property type="term" value="F:phosphatidate phosphatase activity"/>
    <property type="evidence" value="ECO:0007669"/>
    <property type="project" value="TreeGrafter"/>
</dbReference>
<evidence type="ECO:0000256" key="3">
    <source>
        <dbReference type="ARBA" id="ARBA00022692"/>
    </source>
</evidence>
<dbReference type="GO" id="GO:0006644">
    <property type="term" value="P:phospholipid metabolic process"/>
    <property type="evidence" value="ECO:0007669"/>
    <property type="project" value="InterPro"/>
</dbReference>
<evidence type="ECO:0000256" key="5">
    <source>
        <dbReference type="ARBA" id="ARBA00023136"/>
    </source>
</evidence>
<dbReference type="InterPro" id="IPR036938">
    <property type="entry name" value="PAP2/HPO_sf"/>
</dbReference>
<feature type="transmembrane region" description="Helical" evidence="6">
    <location>
        <begin position="53"/>
        <end position="72"/>
    </location>
</feature>
<evidence type="ECO:0000313" key="8">
    <source>
        <dbReference type="EnsemblMetazoa" id="SCAU001633-PA"/>
    </source>
</evidence>
<protein>
    <recommendedName>
        <fullName evidence="7">Phosphatidic acid phosphatase type 2/haloperoxidase domain-containing protein</fullName>
    </recommendedName>
</protein>
<dbReference type="Proteomes" id="UP000095300">
    <property type="component" value="Unassembled WGS sequence"/>
</dbReference>
<evidence type="ECO:0000256" key="4">
    <source>
        <dbReference type="ARBA" id="ARBA00022989"/>
    </source>
</evidence>
<proteinExistence type="inferred from homology"/>
<keyword evidence="3 6" id="KW-0812">Transmembrane</keyword>
<feature type="transmembrane region" description="Helical" evidence="6">
    <location>
        <begin position="6"/>
        <end position="25"/>
    </location>
</feature>